<sequence length="63" mass="6528">MAAAARRNVSTCTVPARSLFSSLSTELGCTPSRRASSVRDIPKASRVAAIQPPRGTGRSLGSI</sequence>
<evidence type="ECO:0000313" key="2">
    <source>
        <dbReference type="EMBL" id="AIU94598.1"/>
    </source>
</evidence>
<name>A0A0A0QXF4_STEMA</name>
<reference evidence="2" key="1">
    <citation type="journal article" date="2015" name="J. Antimicrob. Chemother.">
        <title>Characterization of a genomic island in Stenotrophomonas maltophilia that carries a novel floR gene variant.</title>
        <authorList>
            <person name="He T."/>
            <person name="Shen J."/>
            <person name="Schwarz S."/>
            <person name="Wu C."/>
            <person name="Wang Y."/>
        </authorList>
    </citation>
    <scope>NUCLEOTIDE SEQUENCE</scope>
    <source>
        <strain evidence="2">GZP-Sm1</strain>
    </source>
</reference>
<evidence type="ECO:0000256" key="1">
    <source>
        <dbReference type="SAM" id="MobiDB-lite"/>
    </source>
</evidence>
<protein>
    <submittedName>
        <fullName evidence="2">Uncharacterized protein</fullName>
    </submittedName>
</protein>
<dbReference type="AlphaFoldDB" id="A0A0A0QXF4"/>
<proteinExistence type="predicted"/>
<feature type="region of interest" description="Disordered" evidence="1">
    <location>
        <begin position="33"/>
        <end position="63"/>
    </location>
</feature>
<accession>A0A0A0QXF4</accession>
<organism evidence="2">
    <name type="scientific">Stenotrophomonas maltophilia</name>
    <name type="common">Pseudomonas maltophilia</name>
    <name type="synonym">Xanthomonas maltophilia</name>
    <dbReference type="NCBI Taxonomy" id="40324"/>
    <lineage>
        <taxon>Bacteria</taxon>
        <taxon>Pseudomonadati</taxon>
        <taxon>Pseudomonadota</taxon>
        <taxon>Gammaproteobacteria</taxon>
        <taxon>Lysobacterales</taxon>
        <taxon>Lysobacteraceae</taxon>
        <taxon>Stenotrophomonas</taxon>
        <taxon>Stenotrophomonas maltophilia group</taxon>
    </lineage>
</organism>
<dbReference type="EMBL" id="KM649682">
    <property type="protein sequence ID" value="AIU94598.1"/>
    <property type="molecule type" value="Genomic_DNA"/>
</dbReference>